<evidence type="ECO:0000256" key="4">
    <source>
        <dbReference type="ARBA" id="ARBA00022980"/>
    </source>
</evidence>
<dbReference type="SMART" id="SM00316">
    <property type="entry name" value="S1"/>
    <property type="match status" value="5"/>
</dbReference>
<evidence type="ECO:0000256" key="5">
    <source>
        <dbReference type="ARBA" id="ARBA00023274"/>
    </source>
</evidence>
<feature type="domain" description="S1 motif" evidence="10">
    <location>
        <begin position="303"/>
        <end position="373"/>
    </location>
</feature>
<evidence type="ECO:0000259" key="10">
    <source>
        <dbReference type="PROSITE" id="PS50126"/>
    </source>
</evidence>
<accession>A0A523YMA2</accession>
<feature type="domain" description="S1 motif" evidence="10">
    <location>
        <begin position="131"/>
        <end position="197"/>
    </location>
</feature>
<evidence type="ECO:0000256" key="1">
    <source>
        <dbReference type="ARBA" id="ARBA00006767"/>
    </source>
</evidence>
<dbReference type="EMBL" id="SOIJ01000239">
    <property type="protein sequence ID" value="TET92169.1"/>
    <property type="molecule type" value="Genomic_DNA"/>
</dbReference>
<evidence type="ECO:0000256" key="9">
    <source>
        <dbReference type="SAM" id="MobiDB-lite"/>
    </source>
</evidence>
<dbReference type="CDD" id="cd04465">
    <property type="entry name" value="S1_RPS1_repeat_ec2_hs2"/>
    <property type="match status" value="1"/>
</dbReference>
<dbReference type="InterPro" id="IPR003029">
    <property type="entry name" value="S1_domain"/>
</dbReference>
<keyword evidence="5" id="KW-0687">Ribonucleoprotein</keyword>
<comment type="caution">
    <text evidence="11">The sequence shown here is derived from an EMBL/GenBank/DDBJ whole genome shotgun (WGS) entry which is preliminary data.</text>
</comment>
<dbReference type="InterPro" id="IPR012340">
    <property type="entry name" value="NA-bd_OB-fold"/>
</dbReference>
<dbReference type="CDD" id="cd05688">
    <property type="entry name" value="S1_RPS1_repeat_ec3"/>
    <property type="match status" value="1"/>
</dbReference>
<evidence type="ECO:0000256" key="8">
    <source>
        <dbReference type="ARBA" id="ARBA00035517"/>
    </source>
</evidence>
<dbReference type="GO" id="GO:0022627">
    <property type="term" value="C:cytosolic small ribosomal subunit"/>
    <property type="evidence" value="ECO:0007669"/>
    <property type="project" value="TreeGrafter"/>
</dbReference>
<dbReference type="PANTHER" id="PTHR10724">
    <property type="entry name" value="30S RIBOSOMAL PROTEIN S1"/>
    <property type="match status" value="1"/>
</dbReference>
<feature type="domain" description="S1 motif" evidence="10">
    <location>
        <begin position="218"/>
        <end position="286"/>
    </location>
</feature>
<keyword evidence="4" id="KW-0689">Ribosomal protein</keyword>
<keyword evidence="3" id="KW-0694">RNA-binding</keyword>
<organism evidence="11 12">
    <name type="scientific">Aerophobetes bacterium</name>
    <dbReference type="NCBI Taxonomy" id="2030807"/>
    <lineage>
        <taxon>Bacteria</taxon>
        <taxon>Candidatus Aerophobota</taxon>
    </lineage>
</organism>
<evidence type="ECO:0000256" key="7">
    <source>
        <dbReference type="ARBA" id="ARBA00035293"/>
    </source>
</evidence>
<evidence type="ECO:0000256" key="6">
    <source>
        <dbReference type="ARBA" id="ARBA00025604"/>
    </source>
</evidence>
<feature type="compositionally biased region" description="Basic residues" evidence="9">
    <location>
        <begin position="459"/>
        <end position="476"/>
    </location>
</feature>
<evidence type="ECO:0000256" key="2">
    <source>
        <dbReference type="ARBA" id="ARBA00022737"/>
    </source>
</evidence>
<proteinExistence type="inferred from homology"/>
<reference evidence="11 12" key="1">
    <citation type="submission" date="2019-03" db="EMBL/GenBank/DDBJ databases">
        <title>Metabolic potential of uncultured bacteria and archaea associated with petroleum seepage in deep-sea sediments.</title>
        <authorList>
            <person name="Dong X."/>
            <person name="Hubert C."/>
        </authorList>
    </citation>
    <scope>NUCLEOTIDE SEQUENCE [LARGE SCALE GENOMIC DNA]</scope>
    <source>
        <strain evidence="11">E29_bin28</strain>
    </source>
</reference>
<dbReference type="SUPFAM" id="SSF50249">
    <property type="entry name" value="Nucleic acid-binding proteins"/>
    <property type="match status" value="5"/>
</dbReference>
<dbReference type="PRINTS" id="PR00681">
    <property type="entry name" value="RIBOSOMALS1"/>
</dbReference>
<dbReference type="PROSITE" id="PS50126">
    <property type="entry name" value="S1"/>
    <property type="match status" value="5"/>
</dbReference>
<comment type="similarity">
    <text evidence="1">Belongs to the bacterial ribosomal protein bS1 family.</text>
</comment>
<sequence length="520" mass="59077">MPKSKEERLLEKAADSIMRSEMKEKVEKRKDDFAKMIHGYEVPRVVKLGDVVEAKVVQTDKEGILVDVGTKSEGFMPWEEFDPGRKKTPPIGEIMQVYVSGKDETGRLLLSKKEADFRLNWVKFEEAFRDGKPIVVKVVKIVKGGVLASLGSLKAFIPASHVSLKRANNLKEFIGKNLTVMVIQLEKESKNIVLSRKFLLLEEREKRKEKTLSVLEEGKMVTGRVNSITKFGVFVDLGEIDGLIHPENLSWGWVKDPHSVVSLGDKVEVKVLKIDKEKRKISLGLKQTKPDPWTQVQKKYQIGEQVVGKVTHLTNFGAFVEIEEGLEGLIHVSDLSWDKRIGHPKEVLGKEEKIEVKILDINAEKKKIALGLKQIKPNPWEKLLQEYKVGDFISGRVQQITNFGVFINLAPGIDGLIHVSELDKEYVSHPDTGVTVGNEVTTEIVGIDREKRRIRLSLRQPKKKGKQKEGMKKRKEPRKEKVSLEKIDKLNLFQEDAIVMGDFIEEKVKEKLKRSFGKSK</sequence>
<gene>
    <name evidence="11" type="ORF">E3J33_04225</name>
</gene>
<dbReference type="AlphaFoldDB" id="A0A523YMA2"/>
<dbReference type="PANTHER" id="PTHR10724:SF7">
    <property type="entry name" value="SMALL RIBOSOMAL SUBUNIT PROTEIN BS1C"/>
    <property type="match status" value="1"/>
</dbReference>
<dbReference type="GO" id="GO:0003735">
    <property type="term" value="F:structural constituent of ribosome"/>
    <property type="evidence" value="ECO:0007669"/>
    <property type="project" value="TreeGrafter"/>
</dbReference>
<feature type="domain" description="S1 motif" evidence="10">
    <location>
        <begin position="49"/>
        <end position="113"/>
    </location>
</feature>
<dbReference type="FunFam" id="2.40.50.140:FF:000103">
    <property type="entry name" value="protein RRP5 homolog"/>
    <property type="match status" value="1"/>
</dbReference>
<comment type="function">
    <text evidence="6">Binds mRNA; thus facilitating recognition of the initiation point. It is needed to translate mRNA with a short Shine-Dalgarno (SD) purine-rich sequence.</text>
</comment>
<dbReference type="FunFam" id="2.40.50.140:FF:000051">
    <property type="entry name" value="RNA-binding transcriptional accessory protein"/>
    <property type="match status" value="1"/>
</dbReference>
<evidence type="ECO:0000313" key="11">
    <source>
        <dbReference type="EMBL" id="TET92169.1"/>
    </source>
</evidence>
<evidence type="ECO:0000256" key="3">
    <source>
        <dbReference type="ARBA" id="ARBA00022884"/>
    </source>
</evidence>
<dbReference type="InterPro" id="IPR050437">
    <property type="entry name" value="Ribos_protein_bS1-like"/>
</dbReference>
<dbReference type="FunFam" id="2.40.50.140:FF:000011">
    <property type="entry name" value="30S ribosomal protein S1"/>
    <property type="match status" value="1"/>
</dbReference>
<evidence type="ECO:0000313" key="12">
    <source>
        <dbReference type="Proteomes" id="UP000316925"/>
    </source>
</evidence>
<feature type="region of interest" description="Disordered" evidence="9">
    <location>
        <begin position="459"/>
        <end position="482"/>
    </location>
</feature>
<feature type="domain" description="S1 motif" evidence="10">
    <location>
        <begin position="390"/>
        <end position="459"/>
    </location>
</feature>
<dbReference type="Gene3D" id="2.40.50.140">
    <property type="entry name" value="Nucleic acid-binding proteins"/>
    <property type="match status" value="5"/>
</dbReference>
<keyword evidence="2" id="KW-0677">Repeat</keyword>
<dbReference type="GO" id="GO:0003729">
    <property type="term" value="F:mRNA binding"/>
    <property type="evidence" value="ECO:0007669"/>
    <property type="project" value="UniProtKB-ARBA"/>
</dbReference>
<dbReference type="Proteomes" id="UP000316925">
    <property type="component" value="Unassembled WGS sequence"/>
</dbReference>
<dbReference type="GO" id="GO:0006412">
    <property type="term" value="P:translation"/>
    <property type="evidence" value="ECO:0007669"/>
    <property type="project" value="TreeGrafter"/>
</dbReference>
<protein>
    <recommendedName>
        <fullName evidence="7">Small ribosomal subunit protein bS1</fullName>
    </recommendedName>
    <alternativeName>
        <fullName evidence="8">30S ribosomal protein S1</fullName>
    </alternativeName>
</protein>
<dbReference type="Pfam" id="PF00575">
    <property type="entry name" value="S1"/>
    <property type="match status" value="5"/>
</dbReference>
<dbReference type="InterPro" id="IPR035104">
    <property type="entry name" value="Ribosomal_protein_S1-like"/>
</dbReference>
<name>A0A523YMA2_UNCAE</name>